<dbReference type="Gene3D" id="3.40.190.10">
    <property type="entry name" value="Periplasmic binding protein-like II"/>
    <property type="match status" value="1"/>
</dbReference>
<accession>A0ABP9V4H8</accession>
<protein>
    <recommendedName>
        <fullName evidence="3">Solute-binding protein family 5 domain-containing protein</fullName>
    </recommendedName>
</protein>
<evidence type="ECO:0000256" key="2">
    <source>
        <dbReference type="SAM" id="MobiDB-lite"/>
    </source>
</evidence>
<name>A0ABP9V4H8_9BACT</name>
<feature type="region of interest" description="Disordered" evidence="2">
    <location>
        <begin position="701"/>
        <end position="720"/>
    </location>
</feature>
<dbReference type="PANTHER" id="PTHR30290:SF64">
    <property type="entry name" value="ABC TRANSPORTER PERIPLASMIC BINDING PROTEIN"/>
    <property type="match status" value="1"/>
</dbReference>
<evidence type="ECO:0000256" key="1">
    <source>
        <dbReference type="ARBA" id="ARBA00022729"/>
    </source>
</evidence>
<dbReference type="SUPFAM" id="SSF53850">
    <property type="entry name" value="Periplasmic binding protein-like II"/>
    <property type="match status" value="1"/>
</dbReference>
<dbReference type="InterPro" id="IPR000914">
    <property type="entry name" value="SBP_5_dom"/>
</dbReference>
<gene>
    <name evidence="4" type="ORF">Rhal01_02430</name>
</gene>
<keyword evidence="5" id="KW-1185">Reference proteome</keyword>
<dbReference type="Proteomes" id="UP001424741">
    <property type="component" value="Unassembled WGS sequence"/>
</dbReference>
<feature type="domain" description="Solute-binding protein family 5" evidence="3">
    <location>
        <begin position="189"/>
        <end position="563"/>
    </location>
</feature>
<dbReference type="Gene3D" id="3.90.76.10">
    <property type="entry name" value="Dipeptide-binding Protein, Domain 1"/>
    <property type="match status" value="1"/>
</dbReference>
<comment type="caution">
    <text evidence="4">The sequence shown here is derived from an EMBL/GenBank/DDBJ whole genome shotgun (WGS) entry which is preliminary data.</text>
</comment>
<dbReference type="CDD" id="cd08497">
    <property type="entry name" value="MbnE-like"/>
    <property type="match status" value="1"/>
</dbReference>
<dbReference type="Gene3D" id="3.10.105.10">
    <property type="entry name" value="Dipeptide-binding Protein, Domain 3"/>
    <property type="match status" value="1"/>
</dbReference>
<dbReference type="EMBL" id="BAABRL010000007">
    <property type="protein sequence ID" value="GAA5496247.1"/>
    <property type="molecule type" value="Genomic_DNA"/>
</dbReference>
<evidence type="ECO:0000313" key="5">
    <source>
        <dbReference type="Proteomes" id="UP001424741"/>
    </source>
</evidence>
<evidence type="ECO:0000259" key="3">
    <source>
        <dbReference type="Pfam" id="PF00496"/>
    </source>
</evidence>
<proteinExistence type="predicted"/>
<dbReference type="PROSITE" id="PS51257">
    <property type="entry name" value="PROKAR_LIPOPROTEIN"/>
    <property type="match status" value="1"/>
</dbReference>
<dbReference type="PANTHER" id="PTHR30290">
    <property type="entry name" value="PERIPLASMIC BINDING COMPONENT OF ABC TRANSPORTER"/>
    <property type="match status" value="1"/>
</dbReference>
<organism evidence="4 5">
    <name type="scientific">Rubritalea halochordaticola</name>
    <dbReference type="NCBI Taxonomy" id="714537"/>
    <lineage>
        <taxon>Bacteria</taxon>
        <taxon>Pseudomonadati</taxon>
        <taxon>Verrucomicrobiota</taxon>
        <taxon>Verrucomicrobiia</taxon>
        <taxon>Verrucomicrobiales</taxon>
        <taxon>Rubritaleaceae</taxon>
        <taxon>Rubritalea</taxon>
    </lineage>
</organism>
<sequence>MKNQSIMLRLGVILMLLSGVVGLSSCSKEEVAFKGKGFDLDGFMPRYNEYIKQWLAEQKRDDQESISKIEAELANATTEEKKAKLGAELVLKKRELEKIEFRESLGGYFNTKTHADLPEGLVWENGDTVPPIGDPRAKKGGTANYFISSFPATLRRFGPNSNHSFRSELYDNIEMVLVAQHPLTEQFYGIIASEWAMSEDKRTMFYKIRKGATFSNGDQITARDFQTFCYLRLSDNVYDPYYKQYLRESIAGVATYGDDIVAISLPETKPLLPLYASLPPAPSRFYKDYGPDYDKRYQWKVEPTTGAYTAGEDDIVKGRSITLRRVKDWWGNDLPQLKYAYNADAIRYQVIQDTAKAFELFRIGQLDYFGLSQPEFWYDKMDIRPAYDGYIDKATFYNIYPVVPRGFYFNVMEKPVDNVDVRRGFTHAINVQKVINVLFRGDYDQVESFSMGFGKFTNKEIQARRYSISQAREYFAKAGYTKQGEDGILRKPDGTKLSVEVMFPNVAYYPKMMALFQEEARKAGIELVLDGVESTQLFNNGLAKKHKVIFSGWGVTPPFPRYFQFFHSENAVDEEGKPKKNTNNFNAYADPEMDALCLQVRFARTEEELRVAAHRVQQIVHDEALFVPTFYAPFTRVGYWRWMKWPDSKYTRFCTPEVYIPWDSYLWWIDEDVKKETLAAKRTGKTFKETVEVHDHYRGGIPEADKQLRAEPKQQDEKNQ</sequence>
<keyword evidence="1" id="KW-0732">Signal</keyword>
<dbReference type="InterPro" id="IPR039424">
    <property type="entry name" value="SBP_5"/>
</dbReference>
<reference evidence="4 5" key="1">
    <citation type="submission" date="2024-02" db="EMBL/GenBank/DDBJ databases">
        <title>Rubritalea halochordaticola NBRC 107102.</title>
        <authorList>
            <person name="Ichikawa N."/>
            <person name="Katano-Makiyama Y."/>
            <person name="Hidaka K."/>
        </authorList>
    </citation>
    <scope>NUCLEOTIDE SEQUENCE [LARGE SCALE GENOMIC DNA]</scope>
    <source>
        <strain evidence="4 5">NBRC 107102</strain>
    </source>
</reference>
<evidence type="ECO:0000313" key="4">
    <source>
        <dbReference type="EMBL" id="GAA5496247.1"/>
    </source>
</evidence>
<dbReference type="Pfam" id="PF00496">
    <property type="entry name" value="SBP_bac_5"/>
    <property type="match status" value="1"/>
</dbReference>